<accession>A0AAV9GC83</accession>
<keyword evidence="3" id="KW-1185">Reference proteome</keyword>
<feature type="region of interest" description="Disordered" evidence="1">
    <location>
        <begin position="1"/>
        <end position="23"/>
    </location>
</feature>
<feature type="region of interest" description="Disordered" evidence="1">
    <location>
        <begin position="463"/>
        <end position="487"/>
    </location>
</feature>
<evidence type="ECO:0000256" key="1">
    <source>
        <dbReference type="SAM" id="MobiDB-lite"/>
    </source>
</evidence>
<name>A0AAV9GC83_9PEZI</name>
<dbReference type="Proteomes" id="UP001321760">
    <property type="component" value="Unassembled WGS sequence"/>
</dbReference>
<comment type="caution">
    <text evidence="2">The sequence shown here is derived from an EMBL/GenBank/DDBJ whole genome shotgun (WGS) entry which is preliminary data.</text>
</comment>
<sequence>MSLPRRQYRKDSKGERLAPDAIHSPPYWYGACDDYPWDDYDEFKLDDIAWDPPDRLAQAITSGDLTPDQKPPAKKWLLTQLRLYGIPHKKGARVGDLKDVLVKAWRNGKCVDLVPSIGSVRDRLQKQYDAAFELLEKKLYEDIGDNPSREAYFDARRFVAKYFQNAQGRPIRTKTPDALCFESWSSWDDGKHHTCLKEAVEAVPGLAARLTKDKAVVGWEGTIERAIEKEFSKLEEHWKTQNDRSTLSVQAVYQSKQANLDLGLFLRKTLGIDQNGKRLTKGRKPSAPILLSSWALHGKDVPRQIASKAPGLLAKECESITVIGWDENAIKIEVERLKNARKNMDEQERLEEEQSRSRKQAEKMERWERRSKPYRDLLARQRQPPNRWDIQHTVGSYIVHWHGEDQKGYGDGDFNDPDSDHDVMRIDIFPGKSPYGVKASFWFGLFEGIMLLATSRRNLERLREAQPKGNDSDEEESDRGADDGQSVSIMAGQKRTIGDISDPWEVQAARLKRQMMGGGTSTLVDAGQRGGSKEESSPGRVYFQFVANQIDGYPDVDDRNENLGHLDFDDTRLSANGQFVWPFFFGKESPQAISIFKVAEKPNPEHQPDEWYMYDGRSWGRW</sequence>
<proteinExistence type="predicted"/>
<dbReference type="AlphaFoldDB" id="A0AAV9GC83"/>
<reference evidence="2" key="1">
    <citation type="journal article" date="2023" name="Mol. Phylogenet. Evol.">
        <title>Genome-scale phylogeny and comparative genomics of the fungal order Sordariales.</title>
        <authorList>
            <person name="Hensen N."/>
            <person name="Bonometti L."/>
            <person name="Westerberg I."/>
            <person name="Brannstrom I.O."/>
            <person name="Guillou S."/>
            <person name="Cros-Aarteil S."/>
            <person name="Calhoun S."/>
            <person name="Haridas S."/>
            <person name="Kuo A."/>
            <person name="Mondo S."/>
            <person name="Pangilinan J."/>
            <person name="Riley R."/>
            <person name="LaButti K."/>
            <person name="Andreopoulos B."/>
            <person name="Lipzen A."/>
            <person name="Chen C."/>
            <person name="Yan M."/>
            <person name="Daum C."/>
            <person name="Ng V."/>
            <person name="Clum A."/>
            <person name="Steindorff A."/>
            <person name="Ohm R.A."/>
            <person name="Martin F."/>
            <person name="Silar P."/>
            <person name="Natvig D.O."/>
            <person name="Lalanne C."/>
            <person name="Gautier V."/>
            <person name="Ament-Velasquez S.L."/>
            <person name="Kruys A."/>
            <person name="Hutchinson M.I."/>
            <person name="Powell A.J."/>
            <person name="Barry K."/>
            <person name="Miller A.N."/>
            <person name="Grigoriev I.V."/>
            <person name="Debuchy R."/>
            <person name="Gladieux P."/>
            <person name="Hiltunen Thoren M."/>
            <person name="Johannesson H."/>
        </authorList>
    </citation>
    <scope>NUCLEOTIDE SEQUENCE</scope>
    <source>
        <strain evidence="2">PSN243</strain>
    </source>
</reference>
<gene>
    <name evidence="2" type="ORF">QBC34DRAFT_442294</name>
</gene>
<evidence type="ECO:0000313" key="3">
    <source>
        <dbReference type="Proteomes" id="UP001321760"/>
    </source>
</evidence>
<feature type="compositionally biased region" description="Basic and acidic residues" evidence="1">
    <location>
        <begin position="9"/>
        <end position="18"/>
    </location>
</feature>
<evidence type="ECO:0000313" key="2">
    <source>
        <dbReference type="EMBL" id="KAK4444787.1"/>
    </source>
</evidence>
<organism evidence="2 3">
    <name type="scientific">Podospora aff. communis PSN243</name>
    <dbReference type="NCBI Taxonomy" id="3040156"/>
    <lineage>
        <taxon>Eukaryota</taxon>
        <taxon>Fungi</taxon>
        <taxon>Dikarya</taxon>
        <taxon>Ascomycota</taxon>
        <taxon>Pezizomycotina</taxon>
        <taxon>Sordariomycetes</taxon>
        <taxon>Sordariomycetidae</taxon>
        <taxon>Sordariales</taxon>
        <taxon>Podosporaceae</taxon>
        <taxon>Podospora</taxon>
    </lineage>
</organism>
<reference evidence="2" key="2">
    <citation type="submission" date="2023-05" db="EMBL/GenBank/DDBJ databases">
        <authorList>
            <consortium name="Lawrence Berkeley National Laboratory"/>
            <person name="Steindorff A."/>
            <person name="Hensen N."/>
            <person name="Bonometti L."/>
            <person name="Westerberg I."/>
            <person name="Brannstrom I.O."/>
            <person name="Guillou S."/>
            <person name="Cros-Aarteil S."/>
            <person name="Calhoun S."/>
            <person name="Haridas S."/>
            <person name="Kuo A."/>
            <person name="Mondo S."/>
            <person name="Pangilinan J."/>
            <person name="Riley R."/>
            <person name="Labutti K."/>
            <person name="Andreopoulos B."/>
            <person name="Lipzen A."/>
            <person name="Chen C."/>
            <person name="Yanf M."/>
            <person name="Daum C."/>
            <person name="Ng V."/>
            <person name="Clum A."/>
            <person name="Ohm R."/>
            <person name="Martin F."/>
            <person name="Silar P."/>
            <person name="Natvig D."/>
            <person name="Lalanne C."/>
            <person name="Gautier V."/>
            <person name="Ament-Velasquez S.L."/>
            <person name="Kruys A."/>
            <person name="Hutchinson M.I."/>
            <person name="Powell A.J."/>
            <person name="Barry K."/>
            <person name="Miller A.N."/>
            <person name="Grigoriev I.V."/>
            <person name="Debuchy R."/>
            <person name="Gladieux P."/>
            <person name="Thoren M.H."/>
            <person name="Johannesson H."/>
        </authorList>
    </citation>
    <scope>NUCLEOTIDE SEQUENCE</scope>
    <source>
        <strain evidence="2">PSN243</strain>
    </source>
</reference>
<protein>
    <submittedName>
        <fullName evidence="2">Uncharacterized protein</fullName>
    </submittedName>
</protein>
<dbReference type="EMBL" id="MU865973">
    <property type="protein sequence ID" value="KAK4444787.1"/>
    <property type="molecule type" value="Genomic_DNA"/>
</dbReference>
<feature type="region of interest" description="Disordered" evidence="1">
    <location>
        <begin position="343"/>
        <end position="367"/>
    </location>
</feature>